<accession>A0A7K1GHP0</accession>
<name>A0A7K1GHP0_9FLAO</name>
<protein>
    <submittedName>
        <fullName evidence="1">Uncharacterized protein</fullName>
    </submittedName>
</protein>
<evidence type="ECO:0000313" key="1">
    <source>
        <dbReference type="EMBL" id="MTH28408.1"/>
    </source>
</evidence>
<gene>
    <name evidence="1" type="ORF">GJV77_00510</name>
</gene>
<dbReference type="RefSeq" id="WP_155034398.1">
    <property type="nucleotide sequence ID" value="NZ_JBHTIG010000060.1"/>
</dbReference>
<proteinExistence type="predicted"/>
<evidence type="ECO:0000313" key="2">
    <source>
        <dbReference type="Proteomes" id="UP000488936"/>
    </source>
</evidence>
<dbReference type="OrthoDB" id="9970261at2"/>
<dbReference type="AlphaFoldDB" id="A0A7K1GHP0"/>
<sequence length="143" mass="15707">MAKEVKKQEQGAGAPSLLDNIEVASNNEDVVLLDKVKELEATLSDRDSRIAELQEVVKTQGEEAVRMGDLLESKDVIISNLQNEISSISKVSSKVVESEDQTIVRFLLSPAGRFKLPYNVGQEVALHKEVAAEVVEARYAELV</sequence>
<reference evidence="1 2" key="1">
    <citation type="journal article" date="2006" name="Int. J. Syst. Evol. Microbiol.">
        <title>Myroides pelagicus sp. nov., isolated from seawater in Thailand.</title>
        <authorList>
            <person name="Yoon J."/>
            <person name="Maneerat S."/>
            <person name="Kawai F."/>
            <person name="Yokota A."/>
        </authorList>
    </citation>
    <scope>NUCLEOTIDE SEQUENCE [LARGE SCALE GENOMIC DNA]</scope>
    <source>
        <strain evidence="1 2">SM1T</strain>
    </source>
</reference>
<comment type="caution">
    <text evidence="1">The sequence shown here is derived from an EMBL/GenBank/DDBJ whole genome shotgun (WGS) entry which is preliminary data.</text>
</comment>
<keyword evidence="2" id="KW-1185">Reference proteome</keyword>
<organism evidence="1 2">
    <name type="scientific">Myroides pelagicus</name>
    <dbReference type="NCBI Taxonomy" id="270914"/>
    <lineage>
        <taxon>Bacteria</taxon>
        <taxon>Pseudomonadati</taxon>
        <taxon>Bacteroidota</taxon>
        <taxon>Flavobacteriia</taxon>
        <taxon>Flavobacteriales</taxon>
        <taxon>Flavobacteriaceae</taxon>
        <taxon>Myroides</taxon>
    </lineage>
</organism>
<dbReference type="Proteomes" id="UP000488936">
    <property type="component" value="Unassembled WGS sequence"/>
</dbReference>
<dbReference type="EMBL" id="WMJY01000001">
    <property type="protein sequence ID" value="MTH28408.1"/>
    <property type="molecule type" value="Genomic_DNA"/>
</dbReference>